<dbReference type="Gene3D" id="3.40.50.720">
    <property type="entry name" value="NAD(P)-binding Rossmann-like Domain"/>
    <property type="match status" value="1"/>
</dbReference>
<gene>
    <name evidence="2" type="ORF">N799_06600</name>
</gene>
<dbReference type="InterPro" id="IPR036291">
    <property type="entry name" value="NAD(P)-bd_dom_sf"/>
</dbReference>
<dbReference type="STRING" id="913325.N799_06600"/>
<dbReference type="AlphaFoldDB" id="A0A0A0EZP0"/>
<dbReference type="OrthoDB" id="5295702at2"/>
<dbReference type="Gene3D" id="3.90.25.10">
    <property type="entry name" value="UDP-galactose 4-epimerase, domain 1"/>
    <property type="match status" value="1"/>
</dbReference>
<reference evidence="2 3" key="1">
    <citation type="journal article" date="2015" name="Stand. Genomic Sci.">
        <title>Genomic information of the arsenic-resistant bacterium Lysobacter arseniciresistens type strain ZS79(T) and comparison of Lysobacter draft genomes.</title>
        <authorList>
            <person name="Liu L."/>
            <person name="Zhang S."/>
            <person name="Luo M."/>
            <person name="Wang G."/>
        </authorList>
    </citation>
    <scope>NUCLEOTIDE SEQUENCE [LARGE SCALE GENOMIC DNA]</scope>
    <source>
        <strain evidence="2 3">ZS79</strain>
    </source>
</reference>
<dbReference type="Pfam" id="PF16363">
    <property type="entry name" value="GDP_Man_Dehyd"/>
    <property type="match status" value="1"/>
</dbReference>
<dbReference type="PANTHER" id="PTHR43000">
    <property type="entry name" value="DTDP-D-GLUCOSE 4,6-DEHYDRATASE-RELATED"/>
    <property type="match status" value="1"/>
</dbReference>
<comment type="caution">
    <text evidence="2">The sequence shown here is derived from an EMBL/GenBank/DDBJ whole genome shotgun (WGS) entry which is preliminary data.</text>
</comment>
<protein>
    <submittedName>
        <fullName evidence="2">GDP-6-deoxy-D-lyxo-4-hexulose reductase</fullName>
    </submittedName>
</protein>
<name>A0A0A0EZP0_9GAMM</name>
<dbReference type="InterPro" id="IPR016040">
    <property type="entry name" value="NAD(P)-bd_dom"/>
</dbReference>
<feature type="domain" description="NAD(P)-binding" evidence="1">
    <location>
        <begin position="9"/>
        <end position="281"/>
    </location>
</feature>
<dbReference type="RefSeq" id="WP_036211527.1">
    <property type="nucleotide sequence ID" value="NZ_AVPT01000018.1"/>
</dbReference>
<dbReference type="Proteomes" id="UP000029989">
    <property type="component" value="Unassembled WGS sequence"/>
</dbReference>
<keyword evidence="3" id="KW-1185">Reference proteome</keyword>
<accession>A0A0A0EZP0</accession>
<dbReference type="SUPFAM" id="SSF51735">
    <property type="entry name" value="NAD(P)-binding Rossmann-fold domains"/>
    <property type="match status" value="1"/>
</dbReference>
<evidence type="ECO:0000313" key="2">
    <source>
        <dbReference type="EMBL" id="KGM55528.1"/>
    </source>
</evidence>
<sequence>MAAMGRRALITGIKGFTGRYMAAELKRHGYEVLGTGTTVVDGPGYFQVDLNDVEGLRLLFQQEQPDVVIHLAALAFVGHGRADDFYRVNLIGTRNLLEAIAASGKDPDCVLLASSANVYGNASPGIIDEDTPPNPANDYAVSKLAMEYMARLWSDRIPLVITRPFNYTGVGQAGHFLLPKIVDHFRRRARTMELGNLDVWRDFSDVRTVAQLYRRLIEAPSAIGGTFNVSSGRAHSLREVVSLCEQLTGHTLEIEVNPQFVRPNEVRTLCGDNAQLRGLLGPWSAMPLRDTLEWMLTVVD</sequence>
<organism evidence="2 3">
    <name type="scientific">Lysobacter arseniciresistens ZS79</name>
    <dbReference type="NCBI Taxonomy" id="913325"/>
    <lineage>
        <taxon>Bacteria</taxon>
        <taxon>Pseudomonadati</taxon>
        <taxon>Pseudomonadota</taxon>
        <taxon>Gammaproteobacteria</taxon>
        <taxon>Lysobacterales</taxon>
        <taxon>Lysobacteraceae</taxon>
        <taxon>Novilysobacter</taxon>
    </lineage>
</organism>
<evidence type="ECO:0000313" key="3">
    <source>
        <dbReference type="Proteomes" id="UP000029989"/>
    </source>
</evidence>
<evidence type="ECO:0000259" key="1">
    <source>
        <dbReference type="Pfam" id="PF16363"/>
    </source>
</evidence>
<dbReference type="eggNOG" id="COG0451">
    <property type="taxonomic scope" value="Bacteria"/>
</dbReference>
<dbReference type="EMBL" id="AVPT01000018">
    <property type="protein sequence ID" value="KGM55528.1"/>
    <property type="molecule type" value="Genomic_DNA"/>
</dbReference>
<proteinExistence type="predicted"/>